<evidence type="ECO:0000313" key="2">
    <source>
        <dbReference type="EMBL" id="CAB4157407.1"/>
    </source>
</evidence>
<accession>A0A6J5M3N2</accession>
<organism evidence="1">
    <name type="scientific">uncultured Caudovirales phage</name>
    <dbReference type="NCBI Taxonomy" id="2100421"/>
    <lineage>
        <taxon>Viruses</taxon>
        <taxon>Duplodnaviria</taxon>
        <taxon>Heunggongvirae</taxon>
        <taxon>Uroviricota</taxon>
        <taxon>Caudoviricetes</taxon>
        <taxon>Peduoviridae</taxon>
        <taxon>Maltschvirus</taxon>
        <taxon>Maltschvirus maltsch</taxon>
    </lineage>
</organism>
<name>A0A6J5M3N2_9CAUD</name>
<gene>
    <name evidence="1" type="ORF">UFOVP409_14</name>
    <name evidence="2" type="ORF">UFOVP684_21</name>
</gene>
<sequence>MTSKEIEELAGHRPVSAWVIKLVNDAIAIEREACAKVCESVEMFCDEYDPCYGAEMIRARGNNDV</sequence>
<dbReference type="EMBL" id="LR796382">
    <property type="protein sequence ID" value="CAB4140153.1"/>
    <property type="molecule type" value="Genomic_DNA"/>
</dbReference>
<reference evidence="1" key="1">
    <citation type="submission" date="2020-04" db="EMBL/GenBank/DDBJ databases">
        <authorList>
            <person name="Chiriac C."/>
            <person name="Salcher M."/>
            <person name="Ghai R."/>
            <person name="Kavagutti S V."/>
        </authorList>
    </citation>
    <scope>NUCLEOTIDE SEQUENCE</scope>
</reference>
<proteinExistence type="predicted"/>
<dbReference type="EMBL" id="LR796652">
    <property type="protein sequence ID" value="CAB4157407.1"/>
    <property type="molecule type" value="Genomic_DNA"/>
</dbReference>
<evidence type="ECO:0000313" key="1">
    <source>
        <dbReference type="EMBL" id="CAB4140153.1"/>
    </source>
</evidence>
<protein>
    <submittedName>
        <fullName evidence="1">Uncharacterized protein</fullName>
    </submittedName>
</protein>